<dbReference type="AlphaFoldDB" id="A7VSC1"/>
<reference evidence="1 2" key="2">
    <citation type="submission" date="2007-08" db="EMBL/GenBank/DDBJ databases">
        <authorList>
            <person name="Fulton L."/>
            <person name="Clifton S."/>
            <person name="Fulton B."/>
            <person name="Xu J."/>
            <person name="Minx P."/>
            <person name="Pepin K.H."/>
            <person name="Johnson M."/>
            <person name="Thiruvilangam P."/>
            <person name="Bhonagiri V."/>
            <person name="Nash W.E."/>
            <person name="Wang C."/>
            <person name="Mardis E.R."/>
            <person name="Wilson R.K."/>
        </authorList>
    </citation>
    <scope>NUCLEOTIDE SEQUENCE [LARGE SCALE GENOMIC DNA]</scope>
    <source>
        <strain evidence="1 2">DSM 753</strain>
    </source>
</reference>
<dbReference type="PROSITE" id="PS51257">
    <property type="entry name" value="PROKAR_LIPOPROTEIN"/>
    <property type="match status" value="1"/>
</dbReference>
<evidence type="ECO:0000313" key="2">
    <source>
        <dbReference type="Proteomes" id="UP000003490"/>
    </source>
</evidence>
<dbReference type="EMBL" id="ABCB02000017">
    <property type="protein sequence ID" value="EDO61951.1"/>
    <property type="molecule type" value="Genomic_DNA"/>
</dbReference>
<accession>A7VSC1</accession>
<evidence type="ECO:0000313" key="1">
    <source>
        <dbReference type="EMBL" id="EDO61951.1"/>
    </source>
</evidence>
<organism evidence="1 2">
    <name type="scientific">[Clostridium] leptum DSM 753</name>
    <dbReference type="NCBI Taxonomy" id="428125"/>
    <lineage>
        <taxon>Bacteria</taxon>
        <taxon>Bacillati</taxon>
        <taxon>Bacillota</taxon>
        <taxon>Clostridia</taxon>
        <taxon>Eubacteriales</taxon>
        <taxon>Oscillospiraceae</taxon>
        <taxon>Oscillospiraceae incertae sedis</taxon>
    </lineage>
</organism>
<protein>
    <submittedName>
        <fullName evidence="1">Uncharacterized protein</fullName>
    </submittedName>
</protein>
<proteinExistence type="predicted"/>
<dbReference type="HOGENOM" id="CLU_3231786_0_0_9"/>
<gene>
    <name evidence="1" type="ORF">CLOLEP_01462</name>
</gene>
<sequence>MEEKRKTAGKQPAQEPLSGLPELLCPGHFSAAGGCLNSFTWKL</sequence>
<name>A7VSC1_9FIRM</name>
<dbReference type="Proteomes" id="UP000003490">
    <property type="component" value="Unassembled WGS sequence"/>
</dbReference>
<reference evidence="1 2" key="1">
    <citation type="submission" date="2007-08" db="EMBL/GenBank/DDBJ databases">
        <title>Draft genome sequence of Clostridium leptum (DSM 753).</title>
        <authorList>
            <person name="Sudarsanam P."/>
            <person name="Ley R."/>
            <person name="Guruge J."/>
            <person name="Turnbaugh P.J."/>
            <person name="Mahowald M."/>
            <person name="Liep D."/>
            <person name="Gordon J."/>
        </authorList>
    </citation>
    <scope>NUCLEOTIDE SEQUENCE [LARGE SCALE GENOMIC DNA]</scope>
    <source>
        <strain evidence="1 2">DSM 753</strain>
    </source>
</reference>
<comment type="caution">
    <text evidence="1">The sequence shown here is derived from an EMBL/GenBank/DDBJ whole genome shotgun (WGS) entry which is preliminary data.</text>
</comment>